<accession>A0A6S6TZZ1</accession>
<reference evidence="1" key="1">
    <citation type="submission" date="2020-01" db="EMBL/GenBank/DDBJ databases">
        <authorList>
            <person name="Meier V. D."/>
            <person name="Meier V D."/>
        </authorList>
    </citation>
    <scope>NUCLEOTIDE SEQUENCE</scope>
    <source>
        <strain evidence="1">HLG_WM_MAG_08</strain>
    </source>
</reference>
<dbReference type="PANTHER" id="PTHR40691:SF1">
    <property type="entry name" value="EXPORTED PROTEIN"/>
    <property type="match status" value="1"/>
</dbReference>
<dbReference type="EMBL" id="CACVAV010000393">
    <property type="protein sequence ID" value="CAA6825004.1"/>
    <property type="molecule type" value="Genomic_DNA"/>
</dbReference>
<name>A0A6S6TZZ1_9GAMM</name>
<proteinExistence type="predicted"/>
<evidence type="ECO:0000313" key="1">
    <source>
        <dbReference type="EMBL" id="CAA6825004.1"/>
    </source>
</evidence>
<dbReference type="Pfam" id="PF04400">
    <property type="entry name" value="NqrM"/>
    <property type="match status" value="1"/>
</dbReference>
<dbReference type="AlphaFoldDB" id="A0A6S6TZZ1"/>
<evidence type="ECO:0008006" key="2">
    <source>
        <dbReference type="Google" id="ProtNLM"/>
    </source>
</evidence>
<protein>
    <recommendedName>
        <fullName evidence="2">(Na+)-NQR maturation NqrM</fullName>
    </recommendedName>
</protein>
<sequence>MQIFLLTFIIFGLAMFGLAIGWLFNEKVLKGSCGGVSSLPGMENHKCSCSNPCEKRKAQMLKSAESSEKKEQVIEFRV</sequence>
<dbReference type="InterPro" id="IPR007495">
    <property type="entry name" value="NqrM"/>
</dbReference>
<organism evidence="1">
    <name type="scientific">uncultured Thiotrichaceae bacterium</name>
    <dbReference type="NCBI Taxonomy" id="298394"/>
    <lineage>
        <taxon>Bacteria</taxon>
        <taxon>Pseudomonadati</taxon>
        <taxon>Pseudomonadota</taxon>
        <taxon>Gammaproteobacteria</taxon>
        <taxon>Thiotrichales</taxon>
        <taxon>Thiotrichaceae</taxon>
        <taxon>environmental samples</taxon>
    </lineage>
</organism>
<dbReference type="PANTHER" id="PTHR40691">
    <property type="entry name" value="(NA+)-NQR MATURATION NQRM"/>
    <property type="match status" value="1"/>
</dbReference>
<gene>
    <name evidence="1" type="ORF">HELGO_WM25047</name>
</gene>